<dbReference type="RefSeq" id="WP_199113620.1">
    <property type="nucleotide sequence ID" value="NZ_JAELVQ010000003.1"/>
</dbReference>
<dbReference type="InterPro" id="IPR008979">
    <property type="entry name" value="Galactose-bd-like_sf"/>
</dbReference>
<dbReference type="InterPro" id="IPR021862">
    <property type="entry name" value="DUF3472"/>
</dbReference>
<dbReference type="Pfam" id="PF00754">
    <property type="entry name" value="F5_F8_type_C"/>
    <property type="match status" value="1"/>
</dbReference>
<gene>
    <name evidence="3" type="ORF">JF259_04015</name>
</gene>
<reference evidence="3" key="1">
    <citation type="submission" date="2020-12" db="EMBL/GenBank/DDBJ databases">
        <title>Snuella sp. nov., isolated from sediment in Incheon.</title>
        <authorList>
            <person name="Kim W."/>
        </authorList>
    </citation>
    <scope>NUCLEOTIDE SEQUENCE</scope>
    <source>
        <strain evidence="3">CAU 1569</strain>
    </source>
</reference>
<feature type="signal peptide" evidence="1">
    <location>
        <begin position="1"/>
        <end position="22"/>
    </location>
</feature>
<dbReference type="Proteomes" id="UP000610931">
    <property type="component" value="Unassembled WGS sequence"/>
</dbReference>
<feature type="domain" description="F5/8 type C" evidence="2">
    <location>
        <begin position="459"/>
        <end position="607"/>
    </location>
</feature>
<proteinExistence type="predicted"/>
<dbReference type="Gene3D" id="2.60.120.260">
    <property type="entry name" value="Galactose-binding domain-like"/>
    <property type="match status" value="1"/>
</dbReference>
<dbReference type="PROSITE" id="PS50022">
    <property type="entry name" value="FA58C_3"/>
    <property type="match status" value="1"/>
</dbReference>
<dbReference type="InterPro" id="IPR000421">
    <property type="entry name" value="FA58C"/>
</dbReference>
<dbReference type="Pfam" id="PF16871">
    <property type="entry name" value="DUF5077"/>
    <property type="match status" value="1"/>
</dbReference>
<dbReference type="InterPro" id="IPR031712">
    <property type="entry name" value="DUF5077"/>
</dbReference>
<evidence type="ECO:0000313" key="3">
    <source>
        <dbReference type="EMBL" id="MBJ6367252.1"/>
    </source>
</evidence>
<protein>
    <submittedName>
        <fullName evidence="3">DUF5077 domain-containing protein</fullName>
    </submittedName>
</protein>
<dbReference type="EMBL" id="JAELVQ010000003">
    <property type="protein sequence ID" value="MBJ6367252.1"/>
    <property type="molecule type" value="Genomic_DNA"/>
</dbReference>
<name>A0A8J7J0G9_9FLAO</name>
<dbReference type="Pfam" id="PF11958">
    <property type="entry name" value="DUF3472"/>
    <property type="match status" value="1"/>
</dbReference>
<evidence type="ECO:0000256" key="1">
    <source>
        <dbReference type="SAM" id="SignalP"/>
    </source>
</evidence>
<dbReference type="AlphaFoldDB" id="A0A8J7J0G9"/>
<sequence>MKSLKSVLLVCISIFICSYSCSNDSVAEQDVQTEDMEEKGGPPAKNLSISVPCEGNSWVVGNPTATSNIVVSGGIKNWTSSSDKIRTYFYATTTGAIEVGIKAKVSASSTLKVTLGGTTQQVTLSQSNNYKDHYVGAFNINQTGYHYVELEGVSNSGSSFGDISDIRLGDSSWSSNISYVESDWFYWGRRGPSCHLGYEEPANKDITWFYNELTVPVGMDPVGSYFMADGFSGGYFGMQVNSETERRILFSVWSAYDTQDPNQIPEAYTVIPLGYGDGVTVGEFGGEGSGAQSYLVYDWVPGNTYKFLLKGESNASNTTDYTAYFYAPEVGDWQLIASFRRPFPSAAHLTDLHSFIENFDTTMGDETRRVDYTNQWVYDTQGNWNEMTTATFTIDNTANSGVRFDYDGGVSSTNANSFYLKNCGFFSDNEVAYSSHTRTGSGVAPNINFAQLEVPTLPAEPTILSRTGWSVVEYSTQEDNGGEGSTGRAADVLDDDVNTYWHSCWSGCTATPPHHITIDAGASITADGFRFMQRQSLSRAVKDIELQVSDDNVNWVSLGDFVLGNSAAAQDINLSSATTFRYFKFIAKSAHDGTDNAAMAEISAFVSN</sequence>
<feature type="chain" id="PRO_5035305396" evidence="1">
    <location>
        <begin position="23"/>
        <end position="608"/>
    </location>
</feature>
<accession>A0A8J7J0G9</accession>
<comment type="caution">
    <text evidence="3">The sequence shown here is derived from an EMBL/GenBank/DDBJ whole genome shotgun (WGS) entry which is preliminary data.</text>
</comment>
<keyword evidence="4" id="KW-1185">Reference proteome</keyword>
<keyword evidence="1" id="KW-0732">Signal</keyword>
<dbReference type="SUPFAM" id="SSF49785">
    <property type="entry name" value="Galactose-binding domain-like"/>
    <property type="match status" value="1"/>
</dbReference>
<organism evidence="3 4">
    <name type="scientific">Snuella sedimenti</name>
    <dbReference type="NCBI Taxonomy" id="2798802"/>
    <lineage>
        <taxon>Bacteria</taxon>
        <taxon>Pseudomonadati</taxon>
        <taxon>Bacteroidota</taxon>
        <taxon>Flavobacteriia</taxon>
        <taxon>Flavobacteriales</taxon>
        <taxon>Flavobacteriaceae</taxon>
        <taxon>Snuella</taxon>
    </lineage>
</organism>
<evidence type="ECO:0000259" key="2">
    <source>
        <dbReference type="PROSITE" id="PS50022"/>
    </source>
</evidence>
<evidence type="ECO:0000313" key="4">
    <source>
        <dbReference type="Proteomes" id="UP000610931"/>
    </source>
</evidence>